<dbReference type="InterPro" id="IPR009553">
    <property type="entry name" value="DUF1173"/>
</dbReference>
<comment type="caution">
    <text evidence="1">The sequence shown here is derived from an EMBL/GenBank/DDBJ whole genome shotgun (WGS) entry which is preliminary data.</text>
</comment>
<organism evidence="1 2">
    <name type="scientific">Pelomonas cellulosilytica</name>
    <dbReference type="NCBI Taxonomy" id="2906762"/>
    <lineage>
        <taxon>Bacteria</taxon>
        <taxon>Pseudomonadati</taxon>
        <taxon>Pseudomonadota</taxon>
        <taxon>Betaproteobacteria</taxon>
        <taxon>Burkholderiales</taxon>
        <taxon>Sphaerotilaceae</taxon>
        <taxon>Roseateles</taxon>
    </lineage>
</organism>
<evidence type="ECO:0000313" key="1">
    <source>
        <dbReference type="EMBL" id="MCE4557993.1"/>
    </source>
</evidence>
<dbReference type="Pfam" id="PF06666">
    <property type="entry name" value="DUF1173"/>
    <property type="match status" value="1"/>
</dbReference>
<protein>
    <submittedName>
        <fullName evidence="1">DUF1173 domain-containing protein</fullName>
    </submittedName>
</protein>
<accession>A0ABS8Y127</accession>
<proteinExistence type="predicted"/>
<dbReference type="Proteomes" id="UP001200741">
    <property type="component" value="Unassembled WGS sequence"/>
</dbReference>
<sequence length="369" mass="41285">MSDLELDEDQAAVYEIAGEQYVRRSPRFAEAIARAHASQQRPRCICVPGGLETYVARLNDGFVVKRMPDTGHQHAPSCPHFEPASDGSGLQSLLGTAIREDPTTGLTTLKLDFSLATSNGREPQRTSTAIDASETASRQRGLSLRGLLHHLWDRADLTRWHPGFDRKRSWATVRLRLQQAAQQSIVGGQPLSGRLYVPEPFSADDLDGIRLRRSACWSRPPALQREHQALKLVIAEVKAIEPARHGFHALVKHVPDIGFALDARLYGRMERRFAEELGLWGASERVRMMMIASFAVTSVGVPTISRLSLMPVTQQWLPVETVVEQQLVERLVLEGRAFKKILRYDLSRSTRLPSLTLTDQGERAQPVYC</sequence>
<reference evidence="1 2" key="1">
    <citation type="submission" date="2021-12" db="EMBL/GenBank/DDBJ databases">
        <title>Genome seq of P8.</title>
        <authorList>
            <person name="Seo T."/>
        </authorList>
    </citation>
    <scope>NUCLEOTIDE SEQUENCE [LARGE SCALE GENOMIC DNA]</scope>
    <source>
        <strain evidence="1 2">P8</strain>
    </source>
</reference>
<evidence type="ECO:0000313" key="2">
    <source>
        <dbReference type="Proteomes" id="UP001200741"/>
    </source>
</evidence>
<dbReference type="EMBL" id="JAJTWU010000015">
    <property type="protein sequence ID" value="MCE4557993.1"/>
    <property type="molecule type" value="Genomic_DNA"/>
</dbReference>
<name>A0ABS8Y127_9BURK</name>
<keyword evidence="2" id="KW-1185">Reference proteome</keyword>
<dbReference type="RefSeq" id="WP_233375387.1">
    <property type="nucleotide sequence ID" value="NZ_JAJTWU010000015.1"/>
</dbReference>
<gene>
    <name evidence="1" type="ORF">LXT13_26760</name>
</gene>